<reference evidence="4 5" key="1">
    <citation type="journal article" date="2017" name="ISME J.">
        <title>Unveiling bifidobacterial biogeography across the mammalian branch of the tree of life.</title>
        <authorList>
            <person name="Milani C."/>
            <person name="Mangifesta M."/>
            <person name="Mancabelli L."/>
            <person name="Lugli G.A."/>
            <person name="James K."/>
            <person name="Duranti S."/>
            <person name="Turroni F."/>
            <person name="Ferrario C."/>
            <person name="Ossiprandi M.C."/>
            <person name="van Sinderen D."/>
            <person name="Ventura M."/>
        </authorList>
    </citation>
    <scope>NUCLEOTIDE SEQUENCE [LARGE SCALE GENOMIC DNA]</scope>
    <source>
        <strain evidence="4 5">1E</strain>
    </source>
</reference>
<dbReference type="Pfam" id="PF00196">
    <property type="entry name" value="GerE"/>
    <property type="match status" value="1"/>
</dbReference>
<evidence type="ECO:0000256" key="1">
    <source>
        <dbReference type="ARBA" id="ARBA00023015"/>
    </source>
</evidence>
<keyword evidence="3" id="KW-0804">Transcription</keyword>
<dbReference type="PROSITE" id="PS50110">
    <property type="entry name" value="RESPONSE_REGULATORY"/>
    <property type="match status" value="1"/>
</dbReference>
<dbReference type="PROSITE" id="PS50043">
    <property type="entry name" value="HTH_LUXR_2"/>
    <property type="match status" value="1"/>
</dbReference>
<organism evidence="4 5">
    <name type="scientific">Bifidobacterium pseudocatenulatum</name>
    <dbReference type="NCBI Taxonomy" id="28026"/>
    <lineage>
        <taxon>Bacteria</taxon>
        <taxon>Bacillati</taxon>
        <taxon>Actinomycetota</taxon>
        <taxon>Actinomycetes</taxon>
        <taxon>Bifidobacteriales</taxon>
        <taxon>Bifidobacteriaceae</taxon>
        <taxon>Bifidobacterium</taxon>
    </lineage>
</organism>
<proteinExistence type="predicted"/>
<evidence type="ECO:0000256" key="3">
    <source>
        <dbReference type="ARBA" id="ARBA00023163"/>
    </source>
</evidence>
<dbReference type="InterPro" id="IPR001789">
    <property type="entry name" value="Sig_transdc_resp-reg_receiver"/>
</dbReference>
<keyword evidence="1" id="KW-0805">Transcription regulation</keyword>
<dbReference type="EMBL" id="MNLB01000001">
    <property type="protein sequence ID" value="PAC74437.1"/>
    <property type="molecule type" value="Genomic_DNA"/>
</dbReference>
<dbReference type="Gene3D" id="3.40.50.2300">
    <property type="match status" value="1"/>
</dbReference>
<dbReference type="SUPFAM" id="SSF46894">
    <property type="entry name" value="C-terminal effector domain of the bipartite response regulators"/>
    <property type="match status" value="1"/>
</dbReference>
<dbReference type="SMART" id="SM00421">
    <property type="entry name" value="HTH_LUXR"/>
    <property type="match status" value="1"/>
</dbReference>
<protein>
    <submittedName>
        <fullName evidence="4">DNA-binding response regulator</fullName>
    </submittedName>
</protein>
<dbReference type="InterPro" id="IPR016032">
    <property type="entry name" value="Sig_transdc_resp-reg_C-effctor"/>
</dbReference>
<evidence type="ECO:0000313" key="4">
    <source>
        <dbReference type="EMBL" id="PAC74437.1"/>
    </source>
</evidence>
<dbReference type="InterPro" id="IPR036388">
    <property type="entry name" value="WH-like_DNA-bd_sf"/>
</dbReference>
<dbReference type="SUPFAM" id="SSF52172">
    <property type="entry name" value="CheY-like"/>
    <property type="match status" value="1"/>
</dbReference>
<dbReference type="GO" id="GO:0003677">
    <property type="term" value="F:DNA binding"/>
    <property type="evidence" value="ECO:0007669"/>
    <property type="project" value="UniProtKB-KW"/>
</dbReference>
<dbReference type="GO" id="GO:0006355">
    <property type="term" value="P:regulation of DNA-templated transcription"/>
    <property type="evidence" value="ECO:0007669"/>
    <property type="project" value="InterPro"/>
</dbReference>
<dbReference type="PROSITE" id="PS00622">
    <property type="entry name" value="HTH_LUXR_1"/>
    <property type="match status" value="1"/>
</dbReference>
<keyword evidence="2 4" id="KW-0238">DNA-binding</keyword>
<dbReference type="Proteomes" id="UP000216789">
    <property type="component" value="Unassembled WGS sequence"/>
</dbReference>
<evidence type="ECO:0000256" key="2">
    <source>
        <dbReference type="ARBA" id="ARBA00023125"/>
    </source>
</evidence>
<accession>A0A267WPB1</accession>
<dbReference type="GO" id="GO:0000160">
    <property type="term" value="P:phosphorelay signal transduction system"/>
    <property type="evidence" value="ECO:0007669"/>
    <property type="project" value="InterPro"/>
</dbReference>
<sequence>MGTMLENMGEKQSGFHIDVGILDNDACALEMISLLLRQRDAAIRIGWSDTNAQYTLERMVFGPLSDAVTVKVIVLDLALNGISGIDVCRQIRLRDSRVGILGVSSYALDQYRQRLALAGAQGLFSKQEILSPDFVNAVHIAASGKSADVDHGFLSVEEAYARLHAVPKVAHAGISARELEILGMYARGLTTGEIGGRLNISCATVLSHVNHAAQKLGVRKRVEAIRICRQRHLIQG</sequence>
<evidence type="ECO:0000313" key="5">
    <source>
        <dbReference type="Proteomes" id="UP000216789"/>
    </source>
</evidence>
<name>A0A267WPB1_BIFPS</name>
<dbReference type="RefSeq" id="WP_039774670.1">
    <property type="nucleotide sequence ID" value="NZ_JAASIV010000002.1"/>
</dbReference>
<dbReference type="InterPro" id="IPR011006">
    <property type="entry name" value="CheY-like_superfamily"/>
</dbReference>
<dbReference type="Pfam" id="PF00072">
    <property type="entry name" value="Response_reg"/>
    <property type="match status" value="1"/>
</dbReference>
<dbReference type="AlphaFoldDB" id="A0A267WPB1"/>
<dbReference type="Gene3D" id="1.10.10.10">
    <property type="entry name" value="Winged helix-like DNA-binding domain superfamily/Winged helix DNA-binding domain"/>
    <property type="match status" value="1"/>
</dbReference>
<comment type="caution">
    <text evidence="4">The sequence shown here is derived from an EMBL/GenBank/DDBJ whole genome shotgun (WGS) entry which is preliminary data.</text>
</comment>
<dbReference type="PANTHER" id="PTHR44688:SF16">
    <property type="entry name" value="DNA-BINDING TRANSCRIPTIONAL ACTIVATOR DEVR_DOSR"/>
    <property type="match status" value="1"/>
</dbReference>
<dbReference type="CDD" id="cd06170">
    <property type="entry name" value="LuxR_C_like"/>
    <property type="match status" value="1"/>
</dbReference>
<dbReference type="InterPro" id="IPR000792">
    <property type="entry name" value="Tscrpt_reg_LuxR_C"/>
</dbReference>
<dbReference type="PANTHER" id="PTHR44688">
    <property type="entry name" value="DNA-BINDING TRANSCRIPTIONAL ACTIVATOR DEVR_DOSR"/>
    <property type="match status" value="1"/>
</dbReference>
<dbReference type="PRINTS" id="PR00038">
    <property type="entry name" value="HTHLUXR"/>
</dbReference>
<gene>
    <name evidence="4" type="ORF">BPS1E_0302</name>
</gene>